<gene>
    <name evidence="1" type="ORF">GGI25_000934</name>
</gene>
<protein>
    <submittedName>
        <fullName evidence="1">Uncharacterized protein</fullName>
    </submittedName>
</protein>
<dbReference type="Proteomes" id="UP001151518">
    <property type="component" value="Unassembled WGS sequence"/>
</dbReference>
<dbReference type="EMBL" id="JANBTW010000007">
    <property type="protein sequence ID" value="KAJ2680046.1"/>
    <property type="molecule type" value="Genomic_DNA"/>
</dbReference>
<accession>A0A9W8L0H4</accession>
<sequence length="272" mass="28948">MQLSNPSFKFGSTAVLAYPDTTRLAGYRSALALLKALSVKHGTNSNDQCKCSISAKPAELVLQPSDSSNVCKIQEEISLMLVTPTAKPDLTFCFINGLPAQEKIPELVDSIIDMLETNGVKRIVSPAAADLTGIKNGDRLWIRSIGSNATDGDKGKQQVATEHASELPDGANTNDVFLSALDTILCVSGIAEAALLIHGDKRPAGSGYRQKVVFGSEYVDKDDISIVDNLKQALAAALRIGKAGEIQNEAVEVVRVQLDAESSSKELYPAFG</sequence>
<dbReference type="OrthoDB" id="5557926at2759"/>
<evidence type="ECO:0000313" key="1">
    <source>
        <dbReference type="EMBL" id="KAJ2680046.1"/>
    </source>
</evidence>
<organism evidence="1 2">
    <name type="scientific">Coemansia spiralis</name>
    <dbReference type="NCBI Taxonomy" id="417178"/>
    <lineage>
        <taxon>Eukaryota</taxon>
        <taxon>Fungi</taxon>
        <taxon>Fungi incertae sedis</taxon>
        <taxon>Zoopagomycota</taxon>
        <taxon>Kickxellomycotina</taxon>
        <taxon>Kickxellomycetes</taxon>
        <taxon>Kickxellales</taxon>
        <taxon>Kickxellaceae</taxon>
        <taxon>Coemansia</taxon>
    </lineage>
</organism>
<reference evidence="1" key="1">
    <citation type="submission" date="2022-07" db="EMBL/GenBank/DDBJ databases">
        <title>Phylogenomic reconstructions and comparative analyses of Kickxellomycotina fungi.</title>
        <authorList>
            <person name="Reynolds N.K."/>
            <person name="Stajich J.E."/>
            <person name="Barry K."/>
            <person name="Grigoriev I.V."/>
            <person name="Crous P."/>
            <person name="Smith M.E."/>
        </authorList>
    </citation>
    <scope>NUCLEOTIDE SEQUENCE</scope>
    <source>
        <strain evidence="1">NRRL 3115</strain>
    </source>
</reference>
<name>A0A9W8L0H4_9FUNG</name>
<evidence type="ECO:0000313" key="2">
    <source>
        <dbReference type="Proteomes" id="UP001151518"/>
    </source>
</evidence>
<dbReference type="AlphaFoldDB" id="A0A9W8L0H4"/>
<comment type="caution">
    <text evidence="1">The sequence shown here is derived from an EMBL/GenBank/DDBJ whole genome shotgun (WGS) entry which is preliminary data.</text>
</comment>
<proteinExistence type="predicted"/>